<evidence type="ECO:0000313" key="3">
    <source>
        <dbReference type="Proteomes" id="UP000823661"/>
    </source>
</evidence>
<dbReference type="InterPro" id="IPR010380">
    <property type="entry name" value="DUF975"/>
</dbReference>
<accession>A0A9D9EUH3</accession>
<dbReference type="Proteomes" id="UP000823661">
    <property type="component" value="Unassembled WGS sequence"/>
</dbReference>
<reference evidence="2" key="1">
    <citation type="submission" date="2020-10" db="EMBL/GenBank/DDBJ databases">
        <authorList>
            <person name="Gilroy R."/>
        </authorList>
    </citation>
    <scope>NUCLEOTIDE SEQUENCE</scope>
    <source>
        <strain evidence="2">B1-20833</strain>
    </source>
</reference>
<sequence>MKNNSDYKNSALEALKGNWPAAIVTAIVYMAVVMVCTAPSALSGNDPSIMISPVMALATGGGSFILTLLFLSPLQVGYYNTFRKLYQEGSASLTGNMFTTGFSNWGHIVLGQLLMGIFIFLWSLLLIVPGIVKAYAYAMTPYILVERPELSVNEAIGLSRRMMKGRKFDLFYLHLSFIGWALLCILTLGIGFLWLYPYMMTAQAAFYCDVKADYEIKSAER</sequence>
<keyword evidence="1" id="KW-1133">Transmembrane helix</keyword>
<comment type="caution">
    <text evidence="2">The sequence shown here is derived from an EMBL/GenBank/DDBJ whole genome shotgun (WGS) entry which is preliminary data.</text>
</comment>
<proteinExistence type="predicted"/>
<gene>
    <name evidence="2" type="ORF">IAC06_04725</name>
</gene>
<name>A0A9D9EUH3_9BACT</name>
<protein>
    <submittedName>
        <fullName evidence="2">DUF975 family protein</fullName>
    </submittedName>
</protein>
<dbReference type="PANTHER" id="PTHR40076">
    <property type="entry name" value="MEMBRANE PROTEIN-RELATED"/>
    <property type="match status" value="1"/>
</dbReference>
<evidence type="ECO:0000313" key="2">
    <source>
        <dbReference type="EMBL" id="MBO8452171.1"/>
    </source>
</evidence>
<dbReference type="PANTHER" id="PTHR40076:SF1">
    <property type="entry name" value="MEMBRANE PROTEIN"/>
    <property type="match status" value="1"/>
</dbReference>
<reference evidence="2" key="2">
    <citation type="journal article" date="2021" name="PeerJ">
        <title>Extensive microbial diversity within the chicken gut microbiome revealed by metagenomics and culture.</title>
        <authorList>
            <person name="Gilroy R."/>
            <person name="Ravi A."/>
            <person name="Getino M."/>
            <person name="Pursley I."/>
            <person name="Horton D.L."/>
            <person name="Alikhan N.F."/>
            <person name="Baker D."/>
            <person name="Gharbi K."/>
            <person name="Hall N."/>
            <person name="Watson M."/>
            <person name="Adriaenssens E.M."/>
            <person name="Foster-Nyarko E."/>
            <person name="Jarju S."/>
            <person name="Secka A."/>
            <person name="Antonio M."/>
            <person name="Oren A."/>
            <person name="Chaudhuri R.R."/>
            <person name="La Ragione R."/>
            <person name="Hildebrand F."/>
            <person name="Pallen M.J."/>
        </authorList>
    </citation>
    <scope>NUCLEOTIDE SEQUENCE</scope>
    <source>
        <strain evidence="2">B1-20833</strain>
    </source>
</reference>
<feature type="transmembrane region" description="Helical" evidence="1">
    <location>
        <begin position="20"/>
        <end position="42"/>
    </location>
</feature>
<organism evidence="2 3">
    <name type="scientific">Candidatus Cryptobacteroides intestinavium</name>
    <dbReference type="NCBI Taxonomy" id="2840766"/>
    <lineage>
        <taxon>Bacteria</taxon>
        <taxon>Pseudomonadati</taxon>
        <taxon>Bacteroidota</taxon>
        <taxon>Bacteroidia</taxon>
        <taxon>Bacteroidales</taxon>
        <taxon>Candidatus Cryptobacteroides</taxon>
    </lineage>
</organism>
<feature type="transmembrane region" description="Helical" evidence="1">
    <location>
        <begin position="105"/>
        <end position="132"/>
    </location>
</feature>
<dbReference type="EMBL" id="JADIMI010000044">
    <property type="protein sequence ID" value="MBO8452171.1"/>
    <property type="molecule type" value="Genomic_DNA"/>
</dbReference>
<dbReference type="Pfam" id="PF06161">
    <property type="entry name" value="DUF975"/>
    <property type="match status" value="1"/>
</dbReference>
<evidence type="ECO:0000256" key="1">
    <source>
        <dbReference type="SAM" id="Phobius"/>
    </source>
</evidence>
<dbReference type="AlphaFoldDB" id="A0A9D9EUH3"/>
<keyword evidence="1" id="KW-0812">Transmembrane</keyword>
<keyword evidence="1" id="KW-0472">Membrane</keyword>
<feature type="transmembrane region" description="Helical" evidence="1">
    <location>
        <begin position="54"/>
        <end position="76"/>
    </location>
</feature>
<feature type="transmembrane region" description="Helical" evidence="1">
    <location>
        <begin position="170"/>
        <end position="196"/>
    </location>
</feature>